<evidence type="ECO:0000256" key="1">
    <source>
        <dbReference type="SAM" id="MobiDB-lite"/>
    </source>
</evidence>
<accession>A0A0G2G028</accession>
<organism evidence="2 3">
    <name type="scientific">Diaporthe ampelina</name>
    <dbReference type="NCBI Taxonomy" id="1214573"/>
    <lineage>
        <taxon>Eukaryota</taxon>
        <taxon>Fungi</taxon>
        <taxon>Dikarya</taxon>
        <taxon>Ascomycota</taxon>
        <taxon>Pezizomycotina</taxon>
        <taxon>Sordariomycetes</taxon>
        <taxon>Sordariomycetidae</taxon>
        <taxon>Diaporthales</taxon>
        <taxon>Diaporthaceae</taxon>
        <taxon>Diaporthe</taxon>
    </lineage>
</organism>
<dbReference type="AlphaFoldDB" id="A0A0G2G028"/>
<gene>
    <name evidence="2" type="ORF">UCDDA912_g00522</name>
</gene>
<dbReference type="PANTHER" id="PTHR12652:SF25">
    <property type="entry name" value="MICROBODY (PEROXISOME) PROLIFERATION PROTEIN PEROXIN 11C (EUROFUNG)"/>
    <property type="match status" value="1"/>
</dbReference>
<proteinExistence type="predicted"/>
<comment type="caution">
    <text evidence="2">The sequence shown here is derived from an EMBL/GenBank/DDBJ whole genome shotgun (WGS) entry which is preliminary data.</text>
</comment>
<reference evidence="2 3" key="2">
    <citation type="submission" date="2015-05" db="EMBL/GenBank/DDBJ databases">
        <authorList>
            <person name="Morales-Cruz A."/>
            <person name="Amrine K.C."/>
            <person name="Cantu D."/>
        </authorList>
    </citation>
    <scope>NUCLEOTIDE SEQUENCE [LARGE SCALE GENOMIC DNA]</scope>
    <source>
        <strain evidence="2">DA912</strain>
    </source>
</reference>
<sequence>MTETASAPETGATAIADLPTGEPIPSSAPADSETCSSTAAAPRRNLAALLKTLPSNTDAFLAHLQRCLATPSGVDTLLLFICYTSRFAGAALANLSQSLLLPRRASPRDLVALAFTLPDKTAVVVEATAAGAPTPALAALVARLAGVLGTRLKSLGGLASEARTIARLWSLVGMYFWAKRLVLNLVAARSSSSSSSSDSSEKKEAAAAAAAGQGESKLAALVSWAQLLTCGAFQVLENGAYLSGRGVLGWTPAQQGRAYVVGSRFLGIYTALELGRLLAEFVARRDQKYAEASAEEQAEIDALRRSAAINMAWAPLTLHWSTDKGFLTDLVVGAGGCIPGVIQMRKLWRETA</sequence>
<name>A0A0G2G028_9PEZI</name>
<dbReference type="Proteomes" id="UP000034680">
    <property type="component" value="Unassembled WGS sequence"/>
</dbReference>
<evidence type="ECO:0000313" key="3">
    <source>
        <dbReference type="Proteomes" id="UP000034680"/>
    </source>
</evidence>
<feature type="region of interest" description="Disordered" evidence="1">
    <location>
        <begin position="1"/>
        <end position="37"/>
    </location>
</feature>
<dbReference type="OrthoDB" id="10005898at2759"/>
<dbReference type="EMBL" id="LCUC01000019">
    <property type="protein sequence ID" value="KKY39449.1"/>
    <property type="molecule type" value="Genomic_DNA"/>
</dbReference>
<dbReference type="PANTHER" id="PTHR12652">
    <property type="entry name" value="PEROXISOMAL BIOGENESIS FACTOR 11"/>
    <property type="match status" value="1"/>
</dbReference>
<protein>
    <submittedName>
        <fullName evidence="2">Putative peroxin 11c</fullName>
    </submittedName>
</protein>
<keyword evidence="3" id="KW-1185">Reference proteome</keyword>
<dbReference type="STRING" id="1214573.A0A0G2G028"/>
<reference evidence="2 3" key="1">
    <citation type="submission" date="2015-05" db="EMBL/GenBank/DDBJ databases">
        <title>Distinctive expansion of gene families associated with plant cell wall degradation and secondary metabolism in the genomes of grapevine trunk pathogens.</title>
        <authorList>
            <person name="Lawrence D.P."/>
            <person name="Travadon R."/>
            <person name="Rolshausen P.E."/>
            <person name="Baumgartner K."/>
        </authorList>
    </citation>
    <scope>NUCLEOTIDE SEQUENCE [LARGE SCALE GENOMIC DNA]</scope>
    <source>
        <strain evidence="2">DA912</strain>
    </source>
</reference>
<evidence type="ECO:0000313" key="2">
    <source>
        <dbReference type="EMBL" id="KKY39449.1"/>
    </source>
</evidence>